<dbReference type="KEGG" id="afg:AFULGI_00011370"/>
<dbReference type="EMBL" id="CP006577">
    <property type="protein sequence ID" value="AIG97920.1"/>
    <property type="molecule type" value="Genomic_DNA"/>
</dbReference>
<dbReference type="PIRSF" id="PIRSF000876">
    <property type="entry name" value="RR_chemtxs_CheB"/>
    <property type="match status" value="1"/>
</dbReference>
<comment type="subcellular location">
    <subcellularLocation>
        <location evidence="5">Cytoplasm</location>
    </subcellularLocation>
</comment>
<accession>A0A075WBX5</accession>
<comment type="catalytic activity">
    <reaction evidence="4 5">
        <text>[protein]-L-glutamate 5-O-methyl ester + H2O = L-glutamyl-[protein] + methanol + H(+)</text>
        <dbReference type="Rhea" id="RHEA:23236"/>
        <dbReference type="Rhea" id="RHEA-COMP:10208"/>
        <dbReference type="Rhea" id="RHEA-COMP:10311"/>
        <dbReference type="ChEBI" id="CHEBI:15377"/>
        <dbReference type="ChEBI" id="CHEBI:15378"/>
        <dbReference type="ChEBI" id="CHEBI:17790"/>
        <dbReference type="ChEBI" id="CHEBI:29973"/>
        <dbReference type="ChEBI" id="CHEBI:82795"/>
        <dbReference type="EC" id="3.1.1.61"/>
    </reaction>
</comment>
<feature type="active site" evidence="5 6">
    <location>
        <position position="164"/>
    </location>
</feature>
<protein>
    <recommendedName>
        <fullName evidence="5">Protein-glutamate methylesterase/protein-glutamine glutaminase</fullName>
        <ecNumber evidence="5">3.1.1.61</ecNumber>
        <ecNumber evidence="5">3.5.1.44</ecNumber>
    </recommendedName>
</protein>
<dbReference type="Proteomes" id="UP000028501">
    <property type="component" value="Chromosome"/>
</dbReference>
<sequence length="349" mass="37361">MRVLVVDDSALVRMAVTDILTKAGIEVVDTAKNGREAVEKALKLKPDVITLDINMPEMDGLTALKLIMEKQPTPVVMLSSLTKEGARETLEALKIGAVDFVTKPDGALVDLSSVAQELVRKVQMAASTSLNVLRLQNLKKIKGEVVRGNWKGKTKDVCVLIGSSTGGPSALEMIIPRLPADIPAPVFVVQHMPPGFTKQLAERLNSISEVEVKEAENNERVKDGVVYVAPGGYHMKVRRAANVVRIKVVDGEPVNAVKPSVDVTADSVVQAYGGNVVGAILTGMGEDGAYGMKLIKDRGGLTIASSEDTCVVFGMPKAAIELGGITSVKPVFEIAEEIVRFLEVKLNER</sequence>
<dbReference type="Pfam" id="PF01339">
    <property type="entry name" value="CheB_methylest"/>
    <property type="match status" value="1"/>
</dbReference>
<evidence type="ECO:0000256" key="2">
    <source>
        <dbReference type="ARBA" id="ARBA00022500"/>
    </source>
</evidence>
<dbReference type="InterPro" id="IPR011006">
    <property type="entry name" value="CheY-like_superfamily"/>
</dbReference>
<reference evidence="10 11" key="1">
    <citation type="submission" date="2013-07" db="EMBL/GenBank/DDBJ databases">
        <title>Genome of Archaeoglobus fulgidus.</title>
        <authorList>
            <person name="Fiebig A."/>
            <person name="Birkeland N.-K."/>
        </authorList>
    </citation>
    <scope>NUCLEOTIDE SEQUENCE [LARGE SCALE GENOMIC DNA]</scope>
    <source>
        <strain evidence="10 11">DSM 8774</strain>
    </source>
</reference>
<dbReference type="Gene3D" id="3.40.50.180">
    <property type="entry name" value="Methylesterase CheB, C-terminal domain"/>
    <property type="match status" value="1"/>
</dbReference>
<dbReference type="GO" id="GO:0050568">
    <property type="term" value="F:protein-glutamine glutaminase activity"/>
    <property type="evidence" value="ECO:0007669"/>
    <property type="project" value="UniProtKB-UniRule"/>
</dbReference>
<dbReference type="GO" id="GO:0005737">
    <property type="term" value="C:cytoplasm"/>
    <property type="evidence" value="ECO:0007669"/>
    <property type="project" value="UniProtKB-SubCell"/>
</dbReference>
<evidence type="ECO:0000313" key="10">
    <source>
        <dbReference type="EMBL" id="AIG97920.1"/>
    </source>
</evidence>
<evidence type="ECO:0000313" key="11">
    <source>
        <dbReference type="Proteomes" id="UP000028501"/>
    </source>
</evidence>
<evidence type="ECO:0000256" key="7">
    <source>
        <dbReference type="PROSITE-ProRule" id="PRU00169"/>
    </source>
</evidence>
<keyword evidence="1 5" id="KW-0963">Cytoplasm</keyword>
<organism evidence="10 11">
    <name type="scientific">Archaeoglobus fulgidus DSM 8774</name>
    <dbReference type="NCBI Taxonomy" id="1344584"/>
    <lineage>
        <taxon>Archaea</taxon>
        <taxon>Methanobacteriati</taxon>
        <taxon>Methanobacteriota</taxon>
        <taxon>Archaeoglobi</taxon>
        <taxon>Archaeoglobales</taxon>
        <taxon>Archaeoglobaceae</taxon>
        <taxon>Archaeoglobus</taxon>
    </lineage>
</organism>
<dbReference type="PROSITE" id="PS50122">
    <property type="entry name" value="CHEB"/>
    <property type="match status" value="1"/>
</dbReference>
<dbReference type="RefSeq" id="WP_048095507.1">
    <property type="nucleotide sequence ID" value="NZ_CP006577.1"/>
</dbReference>
<dbReference type="InterPro" id="IPR035909">
    <property type="entry name" value="CheB_C"/>
</dbReference>
<dbReference type="EC" id="3.1.1.61" evidence="5"/>
<evidence type="ECO:0000259" key="9">
    <source>
        <dbReference type="PROSITE" id="PS50122"/>
    </source>
</evidence>
<feature type="domain" description="Response regulatory" evidence="8">
    <location>
        <begin position="2"/>
        <end position="118"/>
    </location>
</feature>
<dbReference type="Pfam" id="PF00072">
    <property type="entry name" value="Response_reg"/>
    <property type="match status" value="1"/>
</dbReference>
<dbReference type="PROSITE" id="PS50110">
    <property type="entry name" value="RESPONSE_REGULATORY"/>
    <property type="match status" value="1"/>
</dbReference>
<dbReference type="InterPro" id="IPR001789">
    <property type="entry name" value="Sig_transdc_resp-reg_receiver"/>
</dbReference>
<dbReference type="EC" id="3.5.1.44" evidence="5"/>
<dbReference type="PANTHER" id="PTHR42872">
    <property type="entry name" value="PROTEIN-GLUTAMATE METHYLESTERASE/PROTEIN-GLUTAMINE GLUTAMINASE"/>
    <property type="match status" value="1"/>
</dbReference>
<dbReference type="AlphaFoldDB" id="A0A075WBX5"/>
<keyword evidence="5 7" id="KW-0597">Phosphoprotein</keyword>
<proteinExistence type="inferred from homology"/>
<dbReference type="HAMAP" id="MF_00099">
    <property type="entry name" value="CheB_chemtxs"/>
    <property type="match status" value="1"/>
</dbReference>
<comment type="function">
    <text evidence="5">Involved in chemotaxis. Part of a chemotaxis signal transduction system that modulates chemotaxis in response to various stimuli. Catalyzes the demethylation of specific methylglutamate residues introduced into the chemoreceptors (methyl-accepting chemotaxis proteins or MCP) by CheR. Also mediates the irreversible deamidation of specific glutamine residues to glutamic acid.</text>
</comment>
<comment type="similarity">
    <text evidence="5">Belongs to the CheB family.</text>
</comment>
<evidence type="ECO:0000256" key="5">
    <source>
        <dbReference type="HAMAP-Rule" id="MF_00099"/>
    </source>
</evidence>
<dbReference type="SUPFAM" id="SSF52172">
    <property type="entry name" value="CheY-like"/>
    <property type="match status" value="1"/>
</dbReference>
<dbReference type="GeneID" id="24794649"/>
<gene>
    <name evidence="5" type="primary">cheB</name>
    <name evidence="10" type="ORF">AFULGI_00011370</name>
</gene>
<dbReference type="SUPFAM" id="SSF52738">
    <property type="entry name" value="Methylesterase CheB, C-terminal domain"/>
    <property type="match status" value="1"/>
</dbReference>
<evidence type="ECO:0000256" key="4">
    <source>
        <dbReference type="ARBA" id="ARBA00048267"/>
    </source>
</evidence>
<evidence type="ECO:0000256" key="3">
    <source>
        <dbReference type="ARBA" id="ARBA00022801"/>
    </source>
</evidence>
<name>A0A075WBX5_ARCFL</name>
<dbReference type="CDD" id="cd16432">
    <property type="entry name" value="CheB_Rec"/>
    <property type="match status" value="1"/>
</dbReference>
<feature type="active site" evidence="5 6">
    <location>
        <position position="287"/>
    </location>
</feature>
<dbReference type="Gene3D" id="3.40.50.2300">
    <property type="match status" value="1"/>
</dbReference>
<evidence type="ECO:0000256" key="6">
    <source>
        <dbReference type="PROSITE-ProRule" id="PRU00050"/>
    </source>
</evidence>
<dbReference type="NCBIfam" id="NF001965">
    <property type="entry name" value="PRK00742.1"/>
    <property type="match status" value="1"/>
</dbReference>
<feature type="domain" description="CheB-type methylesterase" evidence="9">
    <location>
        <begin position="159"/>
        <end position="345"/>
    </location>
</feature>
<dbReference type="PANTHER" id="PTHR42872:SF6">
    <property type="entry name" value="PROTEIN-GLUTAMATE METHYLESTERASE_PROTEIN-GLUTAMINE GLUTAMINASE"/>
    <property type="match status" value="1"/>
</dbReference>
<feature type="modified residue" description="4-aspartylphosphate" evidence="5 7">
    <location>
        <position position="52"/>
    </location>
</feature>
<comment type="catalytic activity">
    <reaction evidence="5">
        <text>L-glutaminyl-[protein] + H2O = L-glutamyl-[protein] + NH4(+)</text>
        <dbReference type="Rhea" id="RHEA:16441"/>
        <dbReference type="Rhea" id="RHEA-COMP:10207"/>
        <dbReference type="Rhea" id="RHEA-COMP:10208"/>
        <dbReference type="ChEBI" id="CHEBI:15377"/>
        <dbReference type="ChEBI" id="CHEBI:28938"/>
        <dbReference type="ChEBI" id="CHEBI:29973"/>
        <dbReference type="ChEBI" id="CHEBI:30011"/>
        <dbReference type="EC" id="3.5.1.44"/>
    </reaction>
</comment>
<evidence type="ECO:0000256" key="1">
    <source>
        <dbReference type="ARBA" id="ARBA00022490"/>
    </source>
</evidence>
<dbReference type="SMART" id="SM00448">
    <property type="entry name" value="REC"/>
    <property type="match status" value="1"/>
</dbReference>
<dbReference type="GO" id="GO:0006935">
    <property type="term" value="P:chemotaxis"/>
    <property type="evidence" value="ECO:0007669"/>
    <property type="project" value="UniProtKB-UniRule"/>
</dbReference>
<comment type="domain">
    <text evidence="5">Contains a C-terminal catalytic domain, and an N-terminal region which modulates catalytic activity.</text>
</comment>
<dbReference type="NCBIfam" id="NF009206">
    <property type="entry name" value="PRK12555.1"/>
    <property type="match status" value="1"/>
</dbReference>
<dbReference type="GO" id="GO:0008984">
    <property type="term" value="F:protein-glutamate methylesterase activity"/>
    <property type="evidence" value="ECO:0007669"/>
    <property type="project" value="UniProtKB-UniRule"/>
</dbReference>
<dbReference type="InterPro" id="IPR008248">
    <property type="entry name" value="CheB-like"/>
</dbReference>
<dbReference type="InterPro" id="IPR000673">
    <property type="entry name" value="Sig_transdc_resp-reg_Me-estase"/>
</dbReference>
<evidence type="ECO:0000259" key="8">
    <source>
        <dbReference type="PROSITE" id="PS50110"/>
    </source>
</evidence>
<keyword evidence="3 5" id="KW-0378">Hydrolase</keyword>
<comment type="PTM">
    <text evidence="5">Phosphorylated by CheA. Phosphorylation of the N-terminal regulatory domain activates the methylesterase activity.</text>
</comment>
<dbReference type="GO" id="GO:0000156">
    <property type="term" value="F:phosphorelay response regulator activity"/>
    <property type="evidence" value="ECO:0007669"/>
    <property type="project" value="InterPro"/>
</dbReference>
<dbReference type="HOGENOM" id="CLU_000445_51_0_2"/>
<dbReference type="CDD" id="cd17541">
    <property type="entry name" value="REC_CheB-like"/>
    <property type="match status" value="1"/>
</dbReference>
<keyword evidence="2 5" id="KW-0145">Chemotaxis</keyword>
<feature type="active site" evidence="5 6">
    <location>
        <position position="191"/>
    </location>
</feature>